<comment type="subcellular location">
    <subcellularLocation>
        <location evidence="1">Membrane</location>
        <topology evidence="1">Single-pass membrane protein</topology>
    </subcellularLocation>
</comment>
<evidence type="ECO:0000256" key="1">
    <source>
        <dbReference type="ARBA" id="ARBA00004167"/>
    </source>
</evidence>
<dbReference type="NCBIfam" id="TIGR02532">
    <property type="entry name" value="IV_pilin_GFxxxE"/>
    <property type="match status" value="1"/>
</dbReference>
<gene>
    <name evidence="8" type="ORF">JIN82_01675</name>
</gene>
<sequence length="191" mass="21012">MKINAYTPSKSARGFTLMEIMVVIAIILALAALGVGGFTAVNEKVRRDSAKLQIRSMSAALETYKNEQGDYPIGNGNAGSSSEVYSALFGDYNFDGTTDDGEVVYLATLDPNAALKSRIAFSSSNSYILVDPWRDVSEPSKNEYRYYRSEQESDPSQMNPDFDLWSNGPDGEGGPNGTEAQRRDDITNWDY</sequence>
<dbReference type="GO" id="GO:0016020">
    <property type="term" value="C:membrane"/>
    <property type="evidence" value="ECO:0007669"/>
    <property type="project" value="UniProtKB-SubCell"/>
</dbReference>
<evidence type="ECO:0000313" key="8">
    <source>
        <dbReference type="EMBL" id="MBK1789857.1"/>
    </source>
</evidence>
<dbReference type="InterPro" id="IPR012902">
    <property type="entry name" value="N_methyl_site"/>
</dbReference>
<dbReference type="InterPro" id="IPR045584">
    <property type="entry name" value="Pilin-like"/>
</dbReference>
<feature type="compositionally biased region" description="Basic and acidic residues" evidence="6">
    <location>
        <begin position="180"/>
        <end position="191"/>
    </location>
</feature>
<protein>
    <submittedName>
        <fullName evidence="8">Prepilin-type N-terminal cleavage/methylation domain-containing protein</fullName>
    </submittedName>
</protein>
<evidence type="ECO:0000256" key="5">
    <source>
        <dbReference type="ARBA" id="ARBA00023136"/>
    </source>
</evidence>
<name>A0A8J7MAF3_9BACT</name>
<evidence type="ECO:0000313" key="9">
    <source>
        <dbReference type="Proteomes" id="UP000624703"/>
    </source>
</evidence>
<keyword evidence="2" id="KW-0488">Methylation</keyword>
<keyword evidence="9" id="KW-1185">Reference proteome</keyword>
<dbReference type="PANTHER" id="PTHR30093:SF44">
    <property type="entry name" value="TYPE II SECRETION SYSTEM CORE PROTEIN G"/>
    <property type="match status" value="1"/>
</dbReference>
<accession>A0A8J7MAF3</accession>
<dbReference type="EMBL" id="JAENIM010000009">
    <property type="protein sequence ID" value="MBK1789857.1"/>
    <property type="molecule type" value="Genomic_DNA"/>
</dbReference>
<dbReference type="Gene3D" id="3.30.700.10">
    <property type="entry name" value="Glycoprotein, Type 4 Pilin"/>
    <property type="match status" value="1"/>
</dbReference>
<organism evidence="8 9">
    <name type="scientific">Persicirhabdus sediminis</name>
    <dbReference type="NCBI Taxonomy" id="454144"/>
    <lineage>
        <taxon>Bacteria</taxon>
        <taxon>Pseudomonadati</taxon>
        <taxon>Verrucomicrobiota</taxon>
        <taxon>Verrucomicrobiia</taxon>
        <taxon>Verrucomicrobiales</taxon>
        <taxon>Verrucomicrobiaceae</taxon>
        <taxon>Persicirhabdus</taxon>
    </lineage>
</organism>
<feature type="transmembrane region" description="Helical" evidence="7">
    <location>
        <begin position="20"/>
        <end position="41"/>
    </location>
</feature>
<keyword evidence="3 7" id="KW-0812">Transmembrane</keyword>
<evidence type="ECO:0000256" key="6">
    <source>
        <dbReference type="SAM" id="MobiDB-lite"/>
    </source>
</evidence>
<dbReference type="Pfam" id="PF07963">
    <property type="entry name" value="N_methyl"/>
    <property type="match status" value="1"/>
</dbReference>
<feature type="region of interest" description="Disordered" evidence="6">
    <location>
        <begin position="147"/>
        <end position="191"/>
    </location>
</feature>
<keyword evidence="4 7" id="KW-1133">Transmembrane helix</keyword>
<evidence type="ECO:0000256" key="7">
    <source>
        <dbReference type="SAM" id="Phobius"/>
    </source>
</evidence>
<keyword evidence="5 7" id="KW-0472">Membrane</keyword>
<dbReference type="PANTHER" id="PTHR30093">
    <property type="entry name" value="GENERAL SECRETION PATHWAY PROTEIN G"/>
    <property type="match status" value="1"/>
</dbReference>
<reference evidence="8" key="1">
    <citation type="submission" date="2021-01" db="EMBL/GenBank/DDBJ databases">
        <title>Modified the classification status of verrucomicrobia.</title>
        <authorList>
            <person name="Feng X."/>
        </authorList>
    </citation>
    <scope>NUCLEOTIDE SEQUENCE</scope>
    <source>
        <strain evidence="8">_KCTC 22039</strain>
    </source>
</reference>
<proteinExistence type="predicted"/>
<dbReference type="PRINTS" id="PR00813">
    <property type="entry name" value="BCTERIALGSPG"/>
</dbReference>
<evidence type="ECO:0000256" key="2">
    <source>
        <dbReference type="ARBA" id="ARBA00022481"/>
    </source>
</evidence>
<dbReference type="GO" id="GO:0015628">
    <property type="term" value="P:protein secretion by the type II secretion system"/>
    <property type="evidence" value="ECO:0007669"/>
    <property type="project" value="InterPro"/>
</dbReference>
<evidence type="ECO:0000256" key="4">
    <source>
        <dbReference type="ARBA" id="ARBA00022989"/>
    </source>
</evidence>
<dbReference type="RefSeq" id="WP_200309897.1">
    <property type="nucleotide sequence ID" value="NZ_JAENIM010000009.1"/>
</dbReference>
<dbReference type="Proteomes" id="UP000624703">
    <property type="component" value="Unassembled WGS sequence"/>
</dbReference>
<dbReference type="InterPro" id="IPR000983">
    <property type="entry name" value="Bac_GSPG_pilin"/>
</dbReference>
<comment type="caution">
    <text evidence="8">The sequence shown here is derived from an EMBL/GenBank/DDBJ whole genome shotgun (WGS) entry which is preliminary data.</text>
</comment>
<dbReference type="SUPFAM" id="SSF54523">
    <property type="entry name" value="Pili subunits"/>
    <property type="match status" value="1"/>
</dbReference>
<evidence type="ECO:0000256" key="3">
    <source>
        <dbReference type="ARBA" id="ARBA00022692"/>
    </source>
</evidence>
<dbReference type="AlphaFoldDB" id="A0A8J7MAF3"/>
<dbReference type="GO" id="GO:0015627">
    <property type="term" value="C:type II protein secretion system complex"/>
    <property type="evidence" value="ECO:0007669"/>
    <property type="project" value="InterPro"/>
</dbReference>